<feature type="transmembrane region" description="Helical" evidence="6">
    <location>
        <begin position="344"/>
        <end position="364"/>
    </location>
</feature>
<keyword evidence="4 6" id="KW-1133">Transmembrane helix</keyword>
<dbReference type="PANTHER" id="PTHR23513">
    <property type="entry name" value="INTEGRAL MEMBRANE EFFLUX PROTEIN-RELATED"/>
    <property type="match status" value="1"/>
</dbReference>
<keyword evidence="8" id="KW-1185">Reference proteome</keyword>
<feature type="transmembrane region" description="Helical" evidence="6">
    <location>
        <begin position="216"/>
        <end position="239"/>
    </location>
</feature>
<dbReference type="Pfam" id="PF07690">
    <property type="entry name" value="MFS_1"/>
    <property type="match status" value="1"/>
</dbReference>
<dbReference type="Gene3D" id="1.20.1250.20">
    <property type="entry name" value="MFS general substrate transporter like domains"/>
    <property type="match status" value="1"/>
</dbReference>
<evidence type="ECO:0000256" key="4">
    <source>
        <dbReference type="ARBA" id="ARBA00022989"/>
    </source>
</evidence>
<keyword evidence="2" id="KW-1003">Cell membrane</keyword>
<name>A0A6V8KVB6_9ACTN</name>
<keyword evidence="3 6" id="KW-0812">Transmembrane</keyword>
<protein>
    <submittedName>
        <fullName evidence="7">MFS transporter</fullName>
    </submittedName>
</protein>
<feature type="transmembrane region" description="Helical" evidence="6">
    <location>
        <begin position="48"/>
        <end position="66"/>
    </location>
</feature>
<evidence type="ECO:0000256" key="2">
    <source>
        <dbReference type="ARBA" id="ARBA00022475"/>
    </source>
</evidence>
<feature type="transmembrane region" description="Helical" evidence="6">
    <location>
        <begin position="12"/>
        <end position="36"/>
    </location>
</feature>
<evidence type="ECO:0000256" key="3">
    <source>
        <dbReference type="ARBA" id="ARBA00022692"/>
    </source>
</evidence>
<evidence type="ECO:0000313" key="7">
    <source>
        <dbReference type="EMBL" id="GFJ85766.1"/>
    </source>
</evidence>
<evidence type="ECO:0000256" key="1">
    <source>
        <dbReference type="ARBA" id="ARBA00004651"/>
    </source>
</evidence>
<dbReference type="EMBL" id="BLPF01000004">
    <property type="protein sequence ID" value="GFJ85766.1"/>
    <property type="molecule type" value="Genomic_DNA"/>
</dbReference>
<dbReference type="SUPFAM" id="SSF103473">
    <property type="entry name" value="MFS general substrate transporter"/>
    <property type="match status" value="1"/>
</dbReference>
<evidence type="ECO:0000313" key="8">
    <source>
        <dbReference type="Proteomes" id="UP000482800"/>
    </source>
</evidence>
<feature type="transmembrane region" description="Helical" evidence="6">
    <location>
        <begin position="102"/>
        <end position="119"/>
    </location>
</feature>
<feature type="transmembrane region" description="Helical" evidence="6">
    <location>
        <begin position="370"/>
        <end position="388"/>
    </location>
</feature>
<dbReference type="GO" id="GO:0022857">
    <property type="term" value="F:transmembrane transporter activity"/>
    <property type="evidence" value="ECO:0007669"/>
    <property type="project" value="InterPro"/>
</dbReference>
<feature type="transmembrane region" description="Helical" evidence="6">
    <location>
        <begin position="150"/>
        <end position="170"/>
    </location>
</feature>
<comment type="caution">
    <text evidence="7">The sequence shown here is derived from an EMBL/GenBank/DDBJ whole genome shotgun (WGS) entry which is preliminary data.</text>
</comment>
<feature type="transmembrane region" description="Helical" evidence="6">
    <location>
        <begin position="251"/>
        <end position="271"/>
    </location>
</feature>
<dbReference type="AlphaFoldDB" id="A0A6V8KVB6"/>
<comment type="subcellular location">
    <subcellularLocation>
        <location evidence="1">Cell membrane</location>
        <topology evidence="1">Multi-pass membrane protein</topology>
    </subcellularLocation>
</comment>
<dbReference type="GO" id="GO:0005886">
    <property type="term" value="C:plasma membrane"/>
    <property type="evidence" value="ECO:0007669"/>
    <property type="project" value="UniProtKB-SubCell"/>
</dbReference>
<sequence length="410" mass="41740">MGMAGLWTRNFGLYFVARSVALLGDAILPVAVALAVRGAGYGDSGVGLVLAAWMGPFAALLLFGGVFADRFTARRMMIGADLVRVATQTVVAVALLTGRPSLWLLLVMSALAGSAAAMFQPGVASTVPRVAADVQRANATLRVADAGAQLLGPVLAATLTAAFGAGVVYLLNAGTFAISAACLVALRLGPAPVVARGASMLRDLREGWYEFRSRSWMWSVILIWAGYGVLLFGPIYPLGSGLVTERLGEHAYGFTMSALGAGTVVGGLVAMRYRPARPLAAGAVALLGFAMIPLTYATHAPLGLLLGGHAVGGAAWAFWSVMWATSVQTQVPPDVLNRVSAYEIAGSVGTVPIGQALAGPAAALFGAESVLGVGAAVGVAGCLVLLAVPGIRGLRRAPDPCPPVPAAQPA</sequence>
<proteinExistence type="predicted"/>
<evidence type="ECO:0000256" key="5">
    <source>
        <dbReference type="ARBA" id="ARBA00023136"/>
    </source>
</evidence>
<dbReference type="CDD" id="cd06173">
    <property type="entry name" value="MFS_MefA_like"/>
    <property type="match status" value="1"/>
</dbReference>
<feature type="transmembrane region" description="Helical" evidence="6">
    <location>
        <begin position="302"/>
        <end position="323"/>
    </location>
</feature>
<keyword evidence="5 6" id="KW-0472">Membrane</keyword>
<evidence type="ECO:0000256" key="6">
    <source>
        <dbReference type="SAM" id="Phobius"/>
    </source>
</evidence>
<dbReference type="PANTHER" id="PTHR23513:SF11">
    <property type="entry name" value="STAPHYLOFERRIN A TRANSPORTER"/>
    <property type="match status" value="1"/>
</dbReference>
<dbReference type="InterPro" id="IPR036259">
    <property type="entry name" value="MFS_trans_sf"/>
</dbReference>
<reference evidence="7 8" key="2">
    <citation type="submission" date="2020-03" db="EMBL/GenBank/DDBJ databases">
        <authorList>
            <person name="Ichikawa N."/>
            <person name="Kimura A."/>
            <person name="Kitahashi Y."/>
            <person name="Uohara A."/>
        </authorList>
    </citation>
    <scope>NUCLEOTIDE SEQUENCE [LARGE SCALE GENOMIC DNA]</scope>
    <source>
        <strain evidence="7 8">NBRC 108639</strain>
    </source>
</reference>
<gene>
    <name evidence="7" type="ORF">Phou_099460</name>
</gene>
<dbReference type="InterPro" id="IPR011701">
    <property type="entry name" value="MFS"/>
</dbReference>
<feature type="transmembrane region" description="Helical" evidence="6">
    <location>
        <begin position="278"/>
        <end position="296"/>
    </location>
</feature>
<organism evidence="7 8">
    <name type="scientific">Phytohabitans houttuyneae</name>
    <dbReference type="NCBI Taxonomy" id="1076126"/>
    <lineage>
        <taxon>Bacteria</taxon>
        <taxon>Bacillati</taxon>
        <taxon>Actinomycetota</taxon>
        <taxon>Actinomycetes</taxon>
        <taxon>Micromonosporales</taxon>
        <taxon>Micromonosporaceae</taxon>
    </lineage>
</organism>
<reference evidence="7 8" key="1">
    <citation type="submission" date="2020-03" db="EMBL/GenBank/DDBJ databases">
        <title>Whole genome shotgun sequence of Phytohabitans houttuyneae NBRC 108639.</title>
        <authorList>
            <person name="Komaki H."/>
            <person name="Tamura T."/>
        </authorList>
    </citation>
    <scope>NUCLEOTIDE SEQUENCE [LARGE SCALE GENOMIC DNA]</scope>
    <source>
        <strain evidence="7 8">NBRC 108639</strain>
    </source>
</reference>
<accession>A0A6V8KVB6</accession>
<dbReference type="Proteomes" id="UP000482800">
    <property type="component" value="Unassembled WGS sequence"/>
</dbReference>